<dbReference type="GO" id="GO:0030153">
    <property type="term" value="P:bacteriocin immunity"/>
    <property type="evidence" value="ECO:0007669"/>
    <property type="project" value="InterPro"/>
</dbReference>
<comment type="caution">
    <text evidence="3">The sequence shown here is derived from an EMBL/GenBank/DDBJ whole genome shotgun (WGS) entry which is preliminary data.</text>
</comment>
<dbReference type="AlphaFoldDB" id="A0AAP2W9F0"/>
<name>A0AAP2W9F0_9FIRM</name>
<sequence length="135" mass="15090">MRYKGKKAIWYYTVVILVNSGIIWQLAGSRKISEAVLLGLALIVADVIFIPCLVRNYVVFQEDALCVAFGFFNEKICYKDIVRVWKTHNPLASSAASLDRIAIKTKGAEFMISVQDKDGFLEEIKTRAGLVSNQG</sequence>
<feature type="transmembrane region" description="Helical" evidence="1">
    <location>
        <begin position="9"/>
        <end position="26"/>
    </location>
</feature>
<feature type="domain" description="Uncharacterized protein YyaB-like PH" evidence="2">
    <location>
        <begin position="56"/>
        <end position="127"/>
    </location>
</feature>
<accession>A0AAP2W9F0</accession>
<dbReference type="Proteomes" id="UP001299265">
    <property type="component" value="Unassembled WGS sequence"/>
</dbReference>
<protein>
    <submittedName>
        <fullName evidence="3">PH domain-containing protein</fullName>
    </submittedName>
</protein>
<dbReference type="RefSeq" id="WP_231061738.1">
    <property type="nucleotide sequence ID" value="NZ_JAJNOR010000001.1"/>
</dbReference>
<keyword evidence="1" id="KW-1133">Transmembrane helix</keyword>
<reference evidence="3 4" key="1">
    <citation type="submission" date="2021-11" db="EMBL/GenBank/DDBJ databases">
        <title>Lacrimispora sp. nov. NSJ-141 isolated from human feces.</title>
        <authorList>
            <person name="Abdugheni R."/>
        </authorList>
    </citation>
    <scope>NUCLEOTIDE SEQUENCE [LARGE SCALE GENOMIC DNA]</scope>
    <source>
        <strain evidence="3 4">NSJ-141</strain>
    </source>
</reference>
<evidence type="ECO:0000259" key="2">
    <source>
        <dbReference type="Pfam" id="PF06713"/>
    </source>
</evidence>
<keyword evidence="4" id="KW-1185">Reference proteome</keyword>
<evidence type="ECO:0000313" key="3">
    <source>
        <dbReference type="EMBL" id="MCD2491832.1"/>
    </source>
</evidence>
<dbReference type="Pfam" id="PF06713">
    <property type="entry name" value="bPH_4"/>
    <property type="match status" value="1"/>
</dbReference>
<evidence type="ECO:0000256" key="1">
    <source>
        <dbReference type="SAM" id="Phobius"/>
    </source>
</evidence>
<evidence type="ECO:0000313" key="4">
    <source>
        <dbReference type="Proteomes" id="UP001299265"/>
    </source>
</evidence>
<proteinExistence type="predicted"/>
<gene>
    <name evidence="3" type="ORF">LQE92_04230</name>
</gene>
<organism evidence="3 4">
    <name type="scientific">Lientehia hominis</name>
    <dbReference type="NCBI Taxonomy" id="2897778"/>
    <lineage>
        <taxon>Bacteria</taxon>
        <taxon>Bacillati</taxon>
        <taxon>Bacillota</taxon>
        <taxon>Clostridia</taxon>
        <taxon>Lachnospirales</taxon>
        <taxon>Lachnospiraceae</taxon>
        <taxon>Lientehia</taxon>
    </lineage>
</organism>
<keyword evidence="1" id="KW-0812">Transmembrane</keyword>
<feature type="transmembrane region" description="Helical" evidence="1">
    <location>
        <begin position="32"/>
        <end position="54"/>
    </location>
</feature>
<dbReference type="EMBL" id="JAJNOR010000001">
    <property type="protein sequence ID" value="MCD2491832.1"/>
    <property type="molecule type" value="Genomic_DNA"/>
</dbReference>
<dbReference type="InterPro" id="IPR009589">
    <property type="entry name" value="PH_YyaB-like"/>
</dbReference>
<keyword evidence="1" id="KW-0472">Membrane</keyword>